<protein>
    <submittedName>
        <fullName evidence="2">Uncharacterized protein</fullName>
    </submittedName>
</protein>
<evidence type="ECO:0000313" key="1">
    <source>
        <dbReference type="Proteomes" id="UP000887565"/>
    </source>
</evidence>
<dbReference type="WBParaSite" id="nRc.2.0.1.t18399-RA">
    <property type="protein sequence ID" value="nRc.2.0.1.t18399-RA"/>
    <property type="gene ID" value="nRc.2.0.1.g18399"/>
</dbReference>
<sequence>MKTILEQTNFMIERPDEPTEVYPVKLGITRMFEVVPRRAGRRRFLVWIEQPSPRGDTYASDLLSKYWSNFVYTTSQGRYRNFRSKDTQHVRQISTVR</sequence>
<keyword evidence="1" id="KW-1185">Reference proteome</keyword>
<dbReference type="Proteomes" id="UP000887565">
    <property type="component" value="Unplaced"/>
</dbReference>
<proteinExistence type="predicted"/>
<accession>A0A915IWE0</accession>
<organism evidence="1 2">
    <name type="scientific">Romanomermis culicivorax</name>
    <name type="common">Nematode worm</name>
    <dbReference type="NCBI Taxonomy" id="13658"/>
    <lineage>
        <taxon>Eukaryota</taxon>
        <taxon>Metazoa</taxon>
        <taxon>Ecdysozoa</taxon>
        <taxon>Nematoda</taxon>
        <taxon>Enoplea</taxon>
        <taxon>Dorylaimia</taxon>
        <taxon>Mermithida</taxon>
        <taxon>Mermithoidea</taxon>
        <taxon>Mermithidae</taxon>
        <taxon>Romanomermis</taxon>
    </lineage>
</organism>
<name>A0A915IWE0_ROMCU</name>
<evidence type="ECO:0000313" key="2">
    <source>
        <dbReference type="WBParaSite" id="nRc.2.0.1.t18399-RA"/>
    </source>
</evidence>
<reference evidence="2" key="1">
    <citation type="submission" date="2022-11" db="UniProtKB">
        <authorList>
            <consortium name="WormBaseParasite"/>
        </authorList>
    </citation>
    <scope>IDENTIFICATION</scope>
</reference>
<dbReference type="AlphaFoldDB" id="A0A915IWE0"/>